<dbReference type="EMBL" id="JANPWB010000012">
    <property type="protein sequence ID" value="KAJ1118984.1"/>
    <property type="molecule type" value="Genomic_DNA"/>
</dbReference>
<dbReference type="AlphaFoldDB" id="A0AAV7NWL5"/>
<accession>A0AAV7NWL5</accession>
<reference evidence="2" key="1">
    <citation type="journal article" date="2022" name="bioRxiv">
        <title>Sequencing and chromosome-scale assembly of the giantPleurodeles waltlgenome.</title>
        <authorList>
            <person name="Brown T."/>
            <person name="Elewa A."/>
            <person name="Iarovenko S."/>
            <person name="Subramanian E."/>
            <person name="Araus A.J."/>
            <person name="Petzold A."/>
            <person name="Susuki M."/>
            <person name="Suzuki K.-i.T."/>
            <person name="Hayashi T."/>
            <person name="Toyoda A."/>
            <person name="Oliveira C."/>
            <person name="Osipova E."/>
            <person name="Leigh N.D."/>
            <person name="Simon A."/>
            <person name="Yun M.H."/>
        </authorList>
    </citation>
    <scope>NUCLEOTIDE SEQUENCE</scope>
    <source>
        <strain evidence="2">20211129_DDA</strain>
        <tissue evidence="2">Liver</tissue>
    </source>
</reference>
<feature type="region of interest" description="Disordered" evidence="1">
    <location>
        <begin position="116"/>
        <end position="143"/>
    </location>
</feature>
<feature type="compositionally biased region" description="Basic residues" evidence="1">
    <location>
        <begin position="116"/>
        <end position="125"/>
    </location>
</feature>
<evidence type="ECO:0000313" key="3">
    <source>
        <dbReference type="Proteomes" id="UP001066276"/>
    </source>
</evidence>
<organism evidence="2 3">
    <name type="scientific">Pleurodeles waltl</name>
    <name type="common">Iberian ribbed newt</name>
    <dbReference type="NCBI Taxonomy" id="8319"/>
    <lineage>
        <taxon>Eukaryota</taxon>
        <taxon>Metazoa</taxon>
        <taxon>Chordata</taxon>
        <taxon>Craniata</taxon>
        <taxon>Vertebrata</taxon>
        <taxon>Euteleostomi</taxon>
        <taxon>Amphibia</taxon>
        <taxon>Batrachia</taxon>
        <taxon>Caudata</taxon>
        <taxon>Salamandroidea</taxon>
        <taxon>Salamandridae</taxon>
        <taxon>Pleurodelinae</taxon>
        <taxon>Pleurodeles</taxon>
    </lineage>
</organism>
<evidence type="ECO:0000313" key="2">
    <source>
        <dbReference type="EMBL" id="KAJ1118984.1"/>
    </source>
</evidence>
<proteinExistence type="predicted"/>
<evidence type="ECO:0000256" key="1">
    <source>
        <dbReference type="SAM" id="MobiDB-lite"/>
    </source>
</evidence>
<feature type="region of interest" description="Disordered" evidence="1">
    <location>
        <begin position="164"/>
        <end position="224"/>
    </location>
</feature>
<feature type="compositionally biased region" description="Basic and acidic residues" evidence="1">
    <location>
        <begin position="170"/>
        <end position="179"/>
    </location>
</feature>
<keyword evidence="3" id="KW-1185">Reference proteome</keyword>
<protein>
    <submittedName>
        <fullName evidence="2">Uncharacterized protein</fullName>
    </submittedName>
</protein>
<feature type="compositionally biased region" description="Basic residues" evidence="1">
    <location>
        <begin position="198"/>
        <end position="213"/>
    </location>
</feature>
<gene>
    <name evidence="2" type="ORF">NDU88_007170</name>
</gene>
<comment type="caution">
    <text evidence="2">The sequence shown here is derived from an EMBL/GenBank/DDBJ whole genome shotgun (WGS) entry which is preliminary data.</text>
</comment>
<name>A0AAV7NWL5_PLEWA</name>
<feature type="region of interest" description="Disordered" evidence="1">
    <location>
        <begin position="1"/>
        <end position="26"/>
    </location>
</feature>
<sequence length="276" mass="29872">MGTGLRGVSSKLKIRDRRGTALSPNSAARAASFLGSWARGLRATHLAPVARDQRPGVQPRRSATPYPAQAREPPPYGSPLRHQHHYVHFAGAGYTEPVASPLLPQGAPIYRAKSKRPLHHARLARPQRSSWQASPCPGARPRLSGGGALVQGLTLSGLPLCLSSPVSRSPDLRGGDQRSRSRRSPTHRGLQVTACSRHFARRTRHSHRRRPRQRAGPGAAETPPAIFRNLPIRTRPAFAAWAVPTPVPEVLANYAGNNASYFTEPGGTSIRLINSC</sequence>
<feature type="region of interest" description="Disordered" evidence="1">
    <location>
        <begin position="46"/>
        <end position="82"/>
    </location>
</feature>
<dbReference type="Proteomes" id="UP001066276">
    <property type="component" value="Chromosome 8"/>
</dbReference>